<name>A0A0A9GDS0_ARUDO</name>
<dbReference type="PANTHER" id="PTHR47926:SF537">
    <property type="entry name" value="PENTACOTRIPEPTIDE-REPEAT REGION OF PRORP DOMAIN-CONTAINING PROTEIN"/>
    <property type="match status" value="1"/>
</dbReference>
<evidence type="ECO:0000256" key="3">
    <source>
        <dbReference type="PROSITE-ProRule" id="PRU00708"/>
    </source>
</evidence>
<dbReference type="Pfam" id="PF13041">
    <property type="entry name" value="PPR_2"/>
    <property type="match status" value="1"/>
</dbReference>
<sequence length="128" mass="14361">MYTKCGHVGRAHNVFNQMEQKLVIAWNSMIRGLALNGFAEDAIDLYEKMVADGVQPNEITFVALLTACTHAGLVEQGTAFFEDMKRKHHVSPQVEHCACMVDLLCKSGKLWEAFKFICDMEIEPNAVI</sequence>
<proteinExistence type="predicted"/>
<keyword evidence="2" id="KW-0809">Transit peptide</keyword>
<evidence type="ECO:0000256" key="1">
    <source>
        <dbReference type="ARBA" id="ARBA00022737"/>
    </source>
</evidence>
<organism evidence="4">
    <name type="scientific">Arundo donax</name>
    <name type="common">Giant reed</name>
    <name type="synonym">Donax arundinaceus</name>
    <dbReference type="NCBI Taxonomy" id="35708"/>
    <lineage>
        <taxon>Eukaryota</taxon>
        <taxon>Viridiplantae</taxon>
        <taxon>Streptophyta</taxon>
        <taxon>Embryophyta</taxon>
        <taxon>Tracheophyta</taxon>
        <taxon>Spermatophyta</taxon>
        <taxon>Magnoliopsida</taxon>
        <taxon>Liliopsida</taxon>
        <taxon>Poales</taxon>
        <taxon>Poaceae</taxon>
        <taxon>PACMAD clade</taxon>
        <taxon>Arundinoideae</taxon>
        <taxon>Arundineae</taxon>
        <taxon>Arundo</taxon>
    </lineage>
</organism>
<reference evidence="4" key="2">
    <citation type="journal article" date="2015" name="Data Brief">
        <title>Shoot transcriptome of the giant reed, Arundo donax.</title>
        <authorList>
            <person name="Barrero R.A."/>
            <person name="Guerrero F.D."/>
            <person name="Moolhuijzen P."/>
            <person name="Goolsby J.A."/>
            <person name="Tidwell J."/>
            <person name="Bellgard S.E."/>
            <person name="Bellgard M.I."/>
        </authorList>
    </citation>
    <scope>NUCLEOTIDE SEQUENCE</scope>
    <source>
        <tissue evidence="4">Shoot tissue taken approximately 20 cm above the soil surface</tissue>
    </source>
</reference>
<dbReference type="EMBL" id="GBRH01177200">
    <property type="protein sequence ID" value="JAE20696.1"/>
    <property type="molecule type" value="Transcribed_RNA"/>
</dbReference>
<dbReference type="PANTHER" id="PTHR47926">
    <property type="entry name" value="PENTATRICOPEPTIDE REPEAT-CONTAINING PROTEIN"/>
    <property type="match status" value="1"/>
</dbReference>
<reference evidence="4" key="1">
    <citation type="submission" date="2014-09" db="EMBL/GenBank/DDBJ databases">
        <authorList>
            <person name="Magalhaes I.L.F."/>
            <person name="Oliveira U."/>
            <person name="Santos F.R."/>
            <person name="Vidigal T.H.D.A."/>
            <person name="Brescovit A.D."/>
            <person name="Santos A.J."/>
        </authorList>
    </citation>
    <scope>NUCLEOTIDE SEQUENCE</scope>
    <source>
        <tissue evidence="4">Shoot tissue taken approximately 20 cm above the soil surface</tissue>
    </source>
</reference>
<evidence type="ECO:0000256" key="2">
    <source>
        <dbReference type="ARBA" id="ARBA00022946"/>
    </source>
</evidence>
<dbReference type="GO" id="GO:0009451">
    <property type="term" value="P:RNA modification"/>
    <property type="evidence" value="ECO:0007669"/>
    <property type="project" value="InterPro"/>
</dbReference>
<dbReference type="GO" id="GO:0003723">
    <property type="term" value="F:RNA binding"/>
    <property type="evidence" value="ECO:0007669"/>
    <property type="project" value="InterPro"/>
</dbReference>
<dbReference type="NCBIfam" id="TIGR00756">
    <property type="entry name" value="PPR"/>
    <property type="match status" value="2"/>
</dbReference>
<dbReference type="InterPro" id="IPR046960">
    <property type="entry name" value="PPR_At4g14850-like_plant"/>
</dbReference>
<keyword evidence="1" id="KW-0677">Repeat</keyword>
<dbReference type="Gene3D" id="1.25.40.10">
    <property type="entry name" value="Tetratricopeptide repeat domain"/>
    <property type="match status" value="1"/>
</dbReference>
<dbReference type="InterPro" id="IPR011990">
    <property type="entry name" value="TPR-like_helical_dom_sf"/>
</dbReference>
<dbReference type="InterPro" id="IPR002885">
    <property type="entry name" value="PPR_rpt"/>
</dbReference>
<dbReference type="PROSITE" id="PS51375">
    <property type="entry name" value="PPR"/>
    <property type="match status" value="2"/>
</dbReference>
<evidence type="ECO:0008006" key="5">
    <source>
        <dbReference type="Google" id="ProtNLM"/>
    </source>
</evidence>
<evidence type="ECO:0000313" key="4">
    <source>
        <dbReference type="EMBL" id="JAE20696.1"/>
    </source>
</evidence>
<feature type="repeat" description="PPR" evidence="3">
    <location>
        <begin position="22"/>
        <end position="56"/>
    </location>
</feature>
<dbReference type="AlphaFoldDB" id="A0A0A9GDS0"/>
<feature type="repeat" description="PPR" evidence="3">
    <location>
        <begin position="57"/>
        <end position="91"/>
    </location>
</feature>
<dbReference type="Pfam" id="PF01535">
    <property type="entry name" value="PPR"/>
    <property type="match status" value="2"/>
</dbReference>
<dbReference type="FunFam" id="1.25.40.10:FF:000031">
    <property type="entry name" value="Pentatricopeptide repeat-containing protein mitochondrial"/>
    <property type="match status" value="1"/>
</dbReference>
<accession>A0A0A9GDS0</accession>
<protein>
    <recommendedName>
        <fullName evidence="5">Pentacotripeptide-repeat region of PRORP domain-containing protein</fullName>
    </recommendedName>
</protein>